<dbReference type="RefSeq" id="WP_172505630.1">
    <property type="nucleotide sequence ID" value="NZ_JAFMUG010000015.1"/>
</dbReference>
<gene>
    <name evidence="2" type="ORF">TNO010_320003</name>
</gene>
<dbReference type="EMBL" id="OENE01000026">
    <property type="protein sequence ID" value="SOU89358.1"/>
    <property type="molecule type" value="Genomic_DNA"/>
</dbReference>
<protein>
    <submittedName>
        <fullName evidence="2">Uncharacterized protein</fullName>
    </submittedName>
</protein>
<sequence>MKYLKRFALLFLLLALGISVWIGSKEYYDDETRLQINARNRGWEENKAVLEKKIDQLKAEKRSYDNKITSYITQKTESISDETKAFLYTIKNYHSEVEIPKNVTNYYNTNSKTPTFSVFNYERKNDELWFGFYIGYRITMVTDYDNLVLHFSYSAGTAHTAFGTIHYNTLTKEVSTTEYSYGTGAGGTTLYLNGVKVKETFKDFTNE</sequence>
<organism evidence="2 3">
    <name type="scientific">Tenacibaculum finnmarkense genomovar ulcerans</name>
    <dbReference type="NCBI Taxonomy" id="2781388"/>
    <lineage>
        <taxon>Bacteria</taxon>
        <taxon>Pseudomonadati</taxon>
        <taxon>Bacteroidota</taxon>
        <taxon>Flavobacteriia</taxon>
        <taxon>Flavobacteriales</taxon>
        <taxon>Flavobacteriaceae</taxon>
        <taxon>Tenacibaculum</taxon>
        <taxon>Tenacibaculum finnmarkense</taxon>
    </lineage>
</organism>
<reference evidence="2 3" key="1">
    <citation type="submission" date="2017-11" db="EMBL/GenBank/DDBJ databases">
        <authorList>
            <person name="Duchaud E."/>
        </authorList>
    </citation>
    <scope>NUCLEOTIDE SEQUENCE [LARGE SCALE GENOMIC DNA]</scope>
    <source>
        <strain evidence="2 3">TNO010</strain>
    </source>
</reference>
<evidence type="ECO:0000313" key="3">
    <source>
        <dbReference type="Proteomes" id="UP000490060"/>
    </source>
</evidence>
<proteinExistence type="predicted"/>
<evidence type="ECO:0000256" key="1">
    <source>
        <dbReference type="SAM" id="Coils"/>
    </source>
</evidence>
<accession>A0A2I2M9Y8</accession>
<dbReference type="Proteomes" id="UP000490060">
    <property type="component" value="Unassembled WGS sequence"/>
</dbReference>
<evidence type="ECO:0000313" key="2">
    <source>
        <dbReference type="EMBL" id="SOU89358.1"/>
    </source>
</evidence>
<dbReference type="AlphaFoldDB" id="A0A2I2M9Y8"/>
<feature type="coiled-coil region" evidence="1">
    <location>
        <begin position="40"/>
        <end position="74"/>
    </location>
</feature>
<keyword evidence="1" id="KW-0175">Coiled coil</keyword>
<name>A0A2I2M9Y8_9FLAO</name>